<dbReference type="EMBL" id="JAEKNQ010000009">
    <property type="protein sequence ID" value="MBJ7601851.1"/>
    <property type="molecule type" value="Genomic_DNA"/>
</dbReference>
<sequence length="134" mass="14719">MDQLGGQAVRNRKVAHRAPRPRRGGGQYPVLRLERTIPASPHRVYRAWLEPDLLRCWMAPGTLEATQVEIDERVGGHYRIWHAESGAATMLTLVHERLDSLAAALPPVAENFGPGWEDVLPKLEATLGAAGAEA</sequence>
<feature type="domain" description="Activator of Hsp90 ATPase homologue 1/2-like C-terminal" evidence="3">
    <location>
        <begin position="39"/>
        <end position="86"/>
    </location>
</feature>
<evidence type="ECO:0000259" key="3">
    <source>
        <dbReference type="Pfam" id="PF08327"/>
    </source>
</evidence>
<dbReference type="Gene3D" id="3.30.530.20">
    <property type="match status" value="1"/>
</dbReference>
<feature type="region of interest" description="Disordered" evidence="2">
    <location>
        <begin position="1"/>
        <end position="27"/>
    </location>
</feature>
<evidence type="ECO:0000256" key="2">
    <source>
        <dbReference type="SAM" id="MobiDB-lite"/>
    </source>
</evidence>
<dbReference type="AlphaFoldDB" id="A0A934NAW5"/>
<dbReference type="InterPro" id="IPR023393">
    <property type="entry name" value="START-like_dom_sf"/>
</dbReference>
<comment type="caution">
    <text evidence="4">The sequence shown here is derived from an EMBL/GenBank/DDBJ whole genome shotgun (WGS) entry which is preliminary data.</text>
</comment>
<reference evidence="4 5" key="1">
    <citation type="submission" date="2020-10" db="EMBL/GenBank/DDBJ databases">
        <title>Ca. Dormibacterota MAGs.</title>
        <authorList>
            <person name="Montgomery K."/>
        </authorList>
    </citation>
    <scope>NUCLEOTIDE SEQUENCE [LARGE SCALE GENOMIC DNA]</scope>
    <source>
        <strain evidence="4">SC8811_S16_3</strain>
    </source>
</reference>
<dbReference type="CDD" id="cd07814">
    <property type="entry name" value="SRPBCC_CalC_Aha1-like"/>
    <property type="match status" value="1"/>
</dbReference>
<dbReference type="InterPro" id="IPR013538">
    <property type="entry name" value="ASHA1/2-like_C"/>
</dbReference>
<organism evidence="4 5">
    <name type="scientific">Candidatus Dormiibacter inghamiae</name>
    <dbReference type="NCBI Taxonomy" id="3127013"/>
    <lineage>
        <taxon>Bacteria</taxon>
        <taxon>Bacillati</taxon>
        <taxon>Candidatus Dormiibacterota</taxon>
        <taxon>Candidatus Dormibacteria</taxon>
        <taxon>Candidatus Dormibacterales</taxon>
        <taxon>Candidatus Dormibacteraceae</taxon>
        <taxon>Candidatus Dormiibacter</taxon>
    </lineage>
</organism>
<dbReference type="SUPFAM" id="SSF55961">
    <property type="entry name" value="Bet v1-like"/>
    <property type="match status" value="1"/>
</dbReference>
<comment type="similarity">
    <text evidence="1">Belongs to the AHA1 family.</text>
</comment>
<evidence type="ECO:0000256" key="1">
    <source>
        <dbReference type="ARBA" id="ARBA00006817"/>
    </source>
</evidence>
<protein>
    <submittedName>
        <fullName evidence="4">SRPBCC domain-containing protein</fullName>
    </submittedName>
</protein>
<gene>
    <name evidence="4" type="ORF">JF888_01425</name>
</gene>
<proteinExistence type="inferred from homology"/>
<evidence type="ECO:0000313" key="4">
    <source>
        <dbReference type="EMBL" id="MBJ7601851.1"/>
    </source>
</evidence>
<feature type="compositionally biased region" description="Basic residues" evidence="2">
    <location>
        <begin position="10"/>
        <end position="23"/>
    </location>
</feature>
<dbReference type="Proteomes" id="UP000620075">
    <property type="component" value="Unassembled WGS sequence"/>
</dbReference>
<evidence type="ECO:0000313" key="5">
    <source>
        <dbReference type="Proteomes" id="UP000620075"/>
    </source>
</evidence>
<dbReference type="Pfam" id="PF08327">
    <property type="entry name" value="AHSA1"/>
    <property type="match status" value="1"/>
</dbReference>
<accession>A0A934NAW5</accession>
<name>A0A934NAW5_9BACT</name>